<dbReference type="EMBL" id="CP024172">
    <property type="protein sequence ID" value="AZW18808.1"/>
    <property type="molecule type" value="Genomic_DNA"/>
</dbReference>
<feature type="domain" description="RES" evidence="1">
    <location>
        <begin position="20"/>
        <end position="156"/>
    </location>
</feature>
<accession>A0AAN1VHN6</accession>
<organism evidence="2 3">
    <name type="scientific">Bordetella hinzii</name>
    <dbReference type="NCBI Taxonomy" id="103855"/>
    <lineage>
        <taxon>Bacteria</taxon>
        <taxon>Pseudomonadati</taxon>
        <taxon>Pseudomonadota</taxon>
        <taxon>Betaproteobacteria</taxon>
        <taxon>Burkholderiales</taxon>
        <taxon>Alcaligenaceae</taxon>
        <taxon>Bordetella</taxon>
    </lineage>
</organism>
<protein>
    <submittedName>
        <fullName evidence="2">RES domain-containing protein</fullName>
    </submittedName>
</protein>
<sequence length="171" mass="18392">MSMISLWRIAATVGKYRADDLSGAGAAAVGGRYNSAGTAVVYCSSSVALAVLETLVHLGVKASEHANRYLVELHVPLSVYEARQTLTVAQLRRQHPFWDAVPFAEASQRIGDEWVRAGKSALLALPSAILPHQGLPDGNVLINPRHADAGAIRVARCEKFIYDPRLGPRPA</sequence>
<dbReference type="Pfam" id="PF08808">
    <property type="entry name" value="RES"/>
    <property type="match status" value="1"/>
</dbReference>
<dbReference type="AlphaFoldDB" id="A0AAN1VHN6"/>
<dbReference type="GeneID" id="92993686"/>
<evidence type="ECO:0000259" key="1">
    <source>
        <dbReference type="SMART" id="SM00953"/>
    </source>
</evidence>
<dbReference type="Proteomes" id="UP000282741">
    <property type="component" value="Chromosome"/>
</dbReference>
<gene>
    <name evidence="2" type="ORF">CS347_19600</name>
</gene>
<evidence type="ECO:0000313" key="3">
    <source>
        <dbReference type="Proteomes" id="UP000282741"/>
    </source>
</evidence>
<evidence type="ECO:0000313" key="2">
    <source>
        <dbReference type="EMBL" id="AZW18808.1"/>
    </source>
</evidence>
<dbReference type="RefSeq" id="WP_029580870.1">
    <property type="nucleotide sequence ID" value="NZ_CP012076.1"/>
</dbReference>
<dbReference type="KEGG" id="bhz:ACR54_02289"/>
<proteinExistence type="predicted"/>
<name>A0AAN1VHN6_9BORD</name>
<dbReference type="SMART" id="SM00953">
    <property type="entry name" value="RES"/>
    <property type="match status" value="1"/>
</dbReference>
<reference evidence="3" key="1">
    <citation type="submission" date="2017-10" db="EMBL/GenBank/DDBJ databases">
        <title>Whole genome sequencing of various Bordetella species.</title>
        <authorList>
            <person name="Weigand M.R."/>
            <person name="Loparev V."/>
            <person name="Peng Y."/>
            <person name="Bowden K.E."/>
            <person name="Tondella M.L."/>
            <person name="Williams M.M."/>
        </authorList>
    </citation>
    <scope>NUCLEOTIDE SEQUENCE [LARGE SCALE GENOMIC DNA]</scope>
    <source>
        <strain evidence="3">H720</strain>
    </source>
</reference>
<dbReference type="InterPro" id="IPR014914">
    <property type="entry name" value="RES_dom"/>
</dbReference>